<dbReference type="GO" id="GO:0045944">
    <property type="term" value="P:positive regulation of transcription by RNA polymerase II"/>
    <property type="evidence" value="ECO:0007669"/>
    <property type="project" value="TreeGrafter"/>
</dbReference>
<feature type="domain" description="NDT80" evidence="3">
    <location>
        <begin position="1"/>
        <end position="284"/>
    </location>
</feature>
<dbReference type="STRING" id="984486.A0A1E3QXB7"/>
<dbReference type="SUPFAM" id="SSF49417">
    <property type="entry name" value="p53-like transcription factors"/>
    <property type="match status" value="1"/>
</dbReference>
<sequence>MTLLDPIPDEIENRGDERKVTKEKLAPRSSLQFKVGPQFSPTTQGLSALYSTHSPHIPIVSKISARIDRGFEKEGDEWIGYKRNYFTLVSSFEFPSMSLKTFLETEFYVVDNFNNAVGVRFFGLKLISTCVEDGTFINLVQHTAKRDRGPQQAPPVYPAVPGKLPDHETIKEAANVRNSSKIEKINRLFYLSDMDYRNGVRSSDETNCLRGYPTNIISKVARYERVQFSSSINYRKPTSVVRHFNLVVQLIAHLENGVDVVVGFIESPSLIIRGRSPSNYQSSKQ</sequence>
<evidence type="ECO:0000313" key="4">
    <source>
        <dbReference type="EMBL" id="ODQ82325.1"/>
    </source>
</evidence>
<proteinExistence type="predicted"/>
<feature type="DNA-binding region" description="NDT80" evidence="2">
    <location>
        <begin position="1"/>
        <end position="284"/>
    </location>
</feature>
<evidence type="ECO:0000259" key="3">
    <source>
        <dbReference type="PROSITE" id="PS51517"/>
    </source>
</evidence>
<dbReference type="OrthoDB" id="2288358at2759"/>
<evidence type="ECO:0000256" key="1">
    <source>
        <dbReference type="ARBA" id="ARBA00023125"/>
    </source>
</evidence>
<dbReference type="Gene3D" id="2.60.40.1390">
    <property type="entry name" value="NDT80 DNA-binding domain"/>
    <property type="match status" value="1"/>
</dbReference>
<feature type="non-terminal residue" evidence="4">
    <location>
        <position position="285"/>
    </location>
</feature>
<reference evidence="5" key="1">
    <citation type="submission" date="2016-05" db="EMBL/GenBank/DDBJ databases">
        <title>Comparative genomics of biotechnologically important yeasts.</title>
        <authorList>
            <consortium name="DOE Joint Genome Institute"/>
            <person name="Riley R."/>
            <person name="Haridas S."/>
            <person name="Wolfe K.H."/>
            <person name="Lopes M.R."/>
            <person name="Hittinger C.T."/>
            <person name="Goker M."/>
            <person name="Salamov A."/>
            <person name="Wisecaver J."/>
            <person name="Long T.M."/>
            <person name="Aerts A.L."/>
            <person name="Barry K."/>
            <person name="Choi C."/>
            <person name="Clum A."/>
            <person name="Coughlan A.Y."/>
            <person name="Deshpande S."/>
            <person name="Douglass A.P."/>
            <person name="Hanson S.J."/>
            <person name="Klenk H.-P."/>
            <person name="Labutti K."/>
            <person name="Lapidus A."/>
            <person name="Lindquist E."/>
            <person name="Lipzen A."/>
            <person name="Meier-Kolthoff J.P."/>
            <person name="Ohm R.A."/>
            <person name="Otillar R.P."/>
            <person name="Pangilinan J."/>
            <person name="Peng Y."/>
            <person name="Rokas A."/>
            <person name="Rosa C.A."/>
            <person name="Scheuner C."/>
            <person name="Sibirny A.A."/>
            <person name="Slot J.C."/>
            <person name="Stielow J.B."/>
            <person name="Sun H."/>
            <person name="Kurtzman C.P."/>
            <person name="Blackwell M."/>
            <person name="Grigoriev I.V."/>
            <person name="Jeffries T.W."/>
        </authorList>
    </citation>
    <scope>NUCLEOTIDE SEQUENCE [LARGE SCALE GENOMIC DNA]</scope>
    <source>
        <strain evidence="5">NRRL Y-12698</strain>
    </source>
</reference>
<dbReference type="EMBL" id="KV454426">
    <property type="protein sequence ID" value="ODQ82325.1"/>
    <property type="molecule type" value="Genomic_DNA"/>
</dbReference>
<evidence type="ECO:0000256" key="2">
    <source>
        <dbReference type="PROSITE-ProRule" id="PRU00850"/>
    </source>
</evidence>
<dbReference type="PANTHER" id="PTHR35144">
    <property type="entry name" value="MEIOSIS-SPECIFIC TRANSCRIPTION FACTOR NDT80"/>
    <property type="match status" value="1"/>
</dbReference>
<dbReference type="GO" id="GO:0003677">
    <property type="term" value="F:DNA binding"/>
    <property type="evidence" value="ECO:0007669"/>
    <property type="project" value="UniProtKB-KW"/>
</dbReference>
<dbReference type="Pfam" id="PF05224">
    <property type="entry name" value="NDT80_PhoG"/>
    <property type="match status" value="1"/>
</dbReference>
<name>A0A1E3QXB7_9ASCO</name>
<keyword evidence="1 2" id="KW-0238">DNA-binding</keyword>
<dbReference type="GO" id="GO:0051321">
    <property type="term" value="P:meiotic cell cycle"/>
    <property type="evidence" value="ECO:0007669"/>
    <property type="project" value="TreeGrafter"/>
</dbReference>
<dbReference type="GeneID" id="30149393"/>
<evidence type="ECO:0000313" key="5">
    <source>
        <dbReference type="Proteomes" id="UP000094336"/>
    </source>
</evidence>
<keyword evidence="5" id="KW-1185">Reference proteome</keyword>
<gene>
    <name evidence="4" type="ORF">BABINDRAFT_31361</name>
</gene>
<dbReference type="RefSeq" id="XP_018987653.1">
    <property type="nucleotide sequence ID" value="XM_019131540.1"/>
</dbReference>
<dbReference type="PROSITE" id="PS51517">
    <property type="entry name" value="NDT80"/>
    <property type="match status" value="1"/>
</dbReference>
<dbReference type="Proteomes" id="UP000094336">
    <property type="component" value="Unassembled WGS sequence"/>
</dbReference>
<protein>
    <recommendedName>
        <fullName evidence="3">NDT80 domain-containing protein</fullName>
    </recommendedName>
</protein>
<accession>A0A1E3QXB7</accession>
<dbReference type="AlphaFoldDB" id="A0A1E3QXB7"/>
<dbReference type="GO" id="GO:0000228">
    <property type="term" value="C:nuclear chromosome"/>
    <property type="evidence" value="ECO:0007669"/>
    <property type="project" value="TreeGrafter"/>
</dbReference>
<dbReference type="PANTHER" id="PTHR35144:SF2">
    <property type="entry name" value="MEIOSIS-SPECIFIC TRANSCRIPTION FACTOR NDT80"/>
    <property type="match status" value="1"/>
</dbReference>
<dbReference type="InterPro" id="IPR024061">
    <property type="entry name" value="NDT80_DNA-bd_dom"/>
</dbReference>
<organism evidence="4 5">
    <name type="scientific">Babjeviella inositovora NRRL Y-12698</name>
    <dbReference type="NCBI Taxonomy" id="984486"/>
    <lineage>
        <taxon>Eukaryota</taxon>
        <taxon>Fungi</taxon>
        <taxon>Dikarya</taxon>
        <taxon>Ascomycota</taxon>
        <taxon>Saccharomycotina</taxon>
        <taxon>Pichiomycetes</taxon>
        <taxon>Serinales incertae sedis</taxon>
        <taxon>Babjeviella</taxon>
    </lineage>
</organism>
<dbReference type="InterPro" id="IPR008967">
    <property type="entry name" value="p53-like_TF_DNA-bd_sf"/>
</dbReference>
<dbReference type="InterPro" id="IPR052605">
    <property type="entry name" value="Fungal_trans_regulator"/>
</dbReference>
<dbReference type="GO" id="GO:0003700">
    <property type="term" value="F:DNA-binding transcription factor activity"/>
    <property type="evidence" value="ECO:0007669"/>
    <property type="project" value="UniProtKB-UniRule"/>
</dbReference>
<dbReference type="InterPro" id="IPR037141">
    <property type="entry name" value="NDT80_DNA-bd_dom_sf"/>
</dbReference>